<dbReference type="GO" id="GO:0003677">
    <property type="term" value="F:DNA binding"/>
    <property type="evidence" value="ECO:0007669"/>
    <property type="project" value="UniProtKB-KW"/>
</dbReference>
<dbReference type="InterPro" id="IPR036388">
    <property type="entry name" value="WH-like_DNA-bd_sf"/>
</dbReference>
<evidence type="ECO:0000259" key="4">
    <source>
        <dbReference type="PROSITE" id="PS51118"/>
    </source>
</evidence>
<dbReference type="CDD" id="cd00090">
    <property type="entry name" value="HTH_ARSR"/>
    <property type="match status" value="1"/>
</dbReference>
<dbReference type="SUPFAM" id="SSF46785">
    <property type="entry name" value="Winged helix' DNA-binding domain"/>
    <property type="match status" value="1"/>
</dbReference>
<organism evidence="5 6">
    <name type="scientific">Paenibacillus tyrfis</name>
    <dbReference type="NCBI Taxonomy" id="1501230"/>
    <lineage>
        <taxon>Bacteria</taxon>
        <taxon>Bacillati</taxon>
        <taxon>Bacillota</taxon>
        <taxon>Bacilli</taxon>
        <taxon>Bacillales</taxon>
        <taxon>Paenibacillaceae</taxon>
        <taxon>Paenibacillus</taxon>
    </lineage>
</organism>
<dbReference type="OrthoDB" id="9791143at2"/>
<reference evidence="5 6" key="1">
    <citation type="submission" date="2014-06" db="EMBL/GenBank/DDBJ databases">
        <title>Draft genome sequence of Paenibacillus sp. MSt1.</title>
        <authorList>
            <person name="Aw Y.K."/>
            <person name="Ong K.S."/>
            <person name="Gan H.M."/>
            <person name="Lee S.M."/>
        </authorList>
    </citation>
    <scope>NUCLEOTIDE SEQUENCE [LARGE SCALE GENOMIC DNA]</scope>
    <source>
        <strain evidence="5 6">MSt1</strain>
    </source>
</reference>
<dbReference type="PROSITE" id="PS51118">
    <property type="entry name" value="HTH_HXLR"/>
    <property type="match status" value="1"/>
</dbReference>
<dbReference type="AlphaFoldDB" id="A0A081P8I9"/>
<evidence type="ECO:0000313" key="5">
    <source>
        <dbReference type="EMBL" id="KEQ27012.1"/>
    </source>
</evidence>
<feature type="domain" description="HTH hxlR-type" evidence="4">
    <location>
        <begin position="17"/>
        <end position="115"/>
    </location>
</feature>
<dbReference type="InterPro" id="IPR011991">
    <property type="entry name" value="ArsR-like_HTH"/>
</dbReference>
<keyword evidence="2" id="KW-0238">DNA-binding</keyword>
<evidence type="ECO:0000256" key="2">
    <source>
        <dbReference type="ARBA" id="ARBA00023125"/>
    </source>
</evidence>
<dbReference type="InterPro" id="IPR036390">
    <property type="entry name" value="WH_DNA-bd_sf"/>
</dbReference>
<keyword evidence="3" id="KW-0804">Transcription</keyword>
<name>A0A081P8I9_9BACL</name>
<protein>
    <submittedName>
        <fullName evidence="5">HxlR family transcriptional regulator</fullName>
    </submittedName>
</protein>
<dbReference type="Pfam" id="PF01638">
    <property type="entry name" value="HxlR"/>
    <property type="match status" value="1"/>
</dbReference>
<dbReference type="EMBL" id="JNVM01000004">
    <property type="protein sequence ID" value="KEQ27012.1"/>
    <property type="molecule type" value="Genomic_DNA"/>
</dbReference>
<evidence type="ECO:0000256" key="1">
    <source>
        <dbReference type="ARBA" id="ARBA00023015"/>
    </source>
</evidence>
<dbReference type="Proteomes" id="UP000028123">
    <property type="component" value="Unassembled WGS sequence"/>
</dbReference>
<evidence type="ECO:0000256" key="3">
    <source>
        <dbReference type="ARBA" id="ARBA00023163"/>
    </source>
</evidence>
<keyword evidence="1" id="KW-0805">Transcription regulation</keyword>
<keyword evidence="6" id="KW-1185">Reference proteome</keyword>
<dbReference type="PANTHER" id="PTHR33204">
    <property type="entry name" value="TRANSCRIPTIONAL REGULATOR, MARR FAMILY"/>
    <property type="match status" value="1"/>
</dbReference>
<sequence>MTSLPETRPFGNSPATCGYSRVLELISDKWTALVMYTLEDGSVRYGEMGRRIDGISKKMLTQTVRKLERDGLVRRHVTPTVPPTVDYSLTPLGETLLQPMKELRQWARVNYPHVEAARADYDLAYDGNSQSPAD</sequence>
<dbReference type="InterPro" id="IPR002577">
    <property type="entry name" value="HTH_HxlR"/>
</dbReference>
<accession>A0A081P8I9</accession>
<dbReference type="Gene3D" id="1.10.10.10">
    <property type="entry name" value="Winged helix-like DNA-binding domain superfamily/Winged helix DNA-binding domain"/>
    <property type="match status" value="1"/>
</dbReference>
<gene>
    <name evidence="5" type="ORF">ET33_24240</name>
</gene>
<dbReference type="RefSeq" id="WP_036676746.1">
    <property type="nucleotide sequence ID" value="NZ_JNVM01000004.1"/>
</dbReference>
<proteinExistence type="predicted"/>
<evidence type="ECO:0000313" key="6">
    <source>
        <dbReference type="Proteomes" id="UP000028123"/>
    </source>
</evidence>
<dbReference type="eggNOG" id="COG1733">
    <property type="taxonomic scope" value="Bacteria"/>
</dbReference>
<dbReference type="PANTHER" id="PTHR33204:SF37">
    <property type="entry name" value="HTH-TYPE TRANSCRIPTIONAL REGULATOR YODB"/>
    <property type="match status" value="1"/>
</dbReference>
<comment type="caution">
    <text evidence="5">The sequence shown here is derived from an EMBL/GenBank/DDBJ whole genome shotgun (WGS) entry which is preliminary data.</text>
</comment>